<comment type="caution">
    <text evidence="7">The sequence shown here is derived from an EMBL/GenBank/DDBJ whole genome shotgun (WGS) entry which is preliminary data.</text>
</comment>
<dbReference type="Gene3D" id="1.10.10.60">
    <property type="entry name" value="Homeodomain-like"/>
    <property type="match status" value="1"/>
</dbReference>
<dbReference type="PANTHER" id="PTHR30055:SF149">
    <property type="entry name" value="TETR-FAMILY TRANSCRIPTIONAL REGULATOR"/>
    <property type="match status" value="1"/>
</dbReference>
<proteinExistence type="predicted"/>
<dbReference type="Proteomes" id="UP001551658">
    <property type="component" value="Unassembled WGS sequence"/>
</dbReference>
<dbReference type="InterPro" id="IPR001647">
    <property type="entry name" value="HTH_TetR"/>
</dbReference>
<reference evidence="7 8" key="1">
    <citation type="submission" date="2024-06" db="EMBL/GenBank/DDBJ databases">
        <title>The Natural Products Discovery Center: Release of the First 8490 Sequenced Strains for Exploring Actinobacteria Biosynthetic Diversity.</title>
        <authorList>
            <person name="Kalkreuter E."/>
            <person name="Kautsar S.A."/>
            <person name="Yang D."/>
            <person name="Bader C.D."/>
            <person name="Teijaro C.N."/>
            <person name="Fluegel L."/>
            <person name="Davis C.M."/>
            <person name="Simpson J.R."/>
            <person name="Lauterbach L."/>
            <person name="Steele A.D."/>
            <person name="Gui C."/>
            <person name="Meng S."/>
            <person name="Li G."/>
            <person name="Viehrig K."/>
            <person name="Ye F."/>
            <person name="Su P."/>
            <person name="Kiefer A.F."/>
            <person name="Nichols A."/>
            <person name="Cepeda A.J."/>
            <person name="Yan W."/>
            <person name="Fan B."/>
            <person name="Jiang Y."/>
            <person name="Adhikari A."/>
            <person name="Zheng C.-J."/>
            <person name="Schuster L."/>
            <person name="Cowan T.M."/>
            <person name="Smanski M.J."/>
            <person name="Chevrette M.G."/>
            <person name="De Carvalho L.P.S."/>
            <person name="Shen B."/>
        </authorList>
    </citation>
    <scope>NUCLEOTIDE SEQUENCE [LARGE SCALE GENOMIC DNA]</scope>
    <source>
        <strain evidence="7 8">NPDC050671</strain>
    </source>
</reference>
<keyword evidence="1" id="KW-0805">Transcription regulation</keyword>
<dbReference type="SUPFAM" id="SSF48498">
    <property type="entry name" value="Tetracyclin repressor-like, C-terminal domain"/>
    <property type="match status" value="1"/>
</dbReference>
<name>A0ABV3FGA5_9NOCA</name>
<dbReference type="SUPFAM" id="SSF46689">
    <property type="entry name" value="Homeodomain-like"/>
    <property type="match status" value="1"/>
</dbReference>
<dbReference type="InterPro" id="IPR036271">
    <property type="entry name" value="Tet_transcr_reg_TetR-rel_C_sf"/>
</dbReference>
<dbReference type="Pfam" id="PF00440">
    <property type="entry name" value="TetR_N"/>
    <property type="match status" value="1"/>
</dbReference>
<sequence>MDSATGSAEAARASSPRVGRPRVHADEHILETALELLPRLGYQAMSMARIAEASGVSKPSVYRRWKNKAELIAAAIAHSHRDRAAPTGDLREDLVTQLEDVRDVYERIGHMGMVGVLLSEEARHPEFLRAWREVAIAPRRAGICRMVQHAIDRGEVSENVIPRVVAQSLIGAFYGAYMAGDDLPPDWARIVVDQLLDGILAS</sequence>
<keyword evidence="2 4" id="KW-0238">DNA-binding</keyword>
<evidence type="ECO:0000256" key="5">
    <source>
        <dbReference type="SAM" id="MobiDB-lite"/>
    </source>
</evidence>
<dbReference type="InterPro" id="IPR011075">
    <property type="entry name" value="TetR_C"/>
</dbReference>
<organism evidence="7 8">
    <name type="scientific">Nocardia fusca</name>
    <dbReference type="NCBI Taxonomy" id="941183"/>
    <lineage>
        <taxon>Bacteria</taxon>
        <taxon>Bacillati</taxon>
        <taxon>Actinomycetota</taxon>
        <taxon>Actinomycetes</taxon>
        <taxon>Mycobacteriales</taxon>
        <taxon>Nocardiaceae</taxon>
        <taxon>Nocardia</taxon>
    </lineage>
</organism>
<accession>A0ABV3FGA5</accession>
<dbReference type="Gene3D" id="1.10.357.10">
    <property type="entry name" value="Tetracycline Repressor, domain 2"/>
    <property type="match status" value="1"/>
</dbReference>
<dbReference type="Pfam" id="PF16859">
    <property type="entry name" value="TetR_C_11"/>
    <property type="match status" value="1"/>
</dbReference>
<evidence type="ECO:0000256" key="4">
    <source>
        <dbReference type="PROSITE-ProRule" id="PRU00335"/>
    </source>
</evidence>
<evidence type="ECO:0000259" key="6">
    <source>
        <dbReference type="PROSITE" id="PS50977"/>
    </source>
</evidence>
<protein>
    <submittedName>
        <fullName evidence="7">TetR/AcrR family transcriptional regulator</fullName>
    </submittedName>
</protein>
<feature type="region of interest" description="Disordered" evidence="5">
    <location>
        <begin position="1"/>
        <end position="24"/>
    </location>
</feature>
<keyword evidence="8" id="KW-1185">Reference proteome</keyword>
<evidence type="ECO:0000256" key="3">
    <source>
        <dbReference type="ARBA" id="ARBA00023163"/>
    </source>
</evidence>
<dbReference type="InterPro" id="IPR050109">
    <property type="entry name" value="HTH-type_TetR-like_transc_reg"/>
</dbReference>
<dbReference type="PRINTS" id="PR00455">
    <property type="entry name" value="HTHTETR"/>
</dbReference>
<dbReference type="InterPro" id="IPR023772">
    <property type="entry name" value="DNA-bd_HTH_TetR-type_CS"/>
</dbReference>
<dbReference type="PROSITE" id="PS01081">
    <property type="entry name" value="HTH_TETR_1"/>
    <property type="match status" value="1"/>
</dbReference>
<dbReference type="PROSITE" id="PS50977">
    <property type="entry name" value="HTH_TETR_2"/>
    <property type="match status" value="1"/>
</dbReference>
<gene>
    <name evidence="7" type="ORF">AB0H72_29075</name>
</gene>
<evidence type="ECO:0000256" key="1">
    <source>
        <dbReference type="ARBA" id="ARBA00023015"/>
    </source>
</evidence>
<dbReference type="EMBL" id="JBFAIH010000022">
    <property type="protein sequence ID" value="MEV0366754.1"/>
    <property type="molecule type" value="Genomic_DNA"/>
</dbReference>
<feature type="DNA-binding region" description="H-T-H motif" evidence="4">
    <location>
        <begin position="46"/>
        <end position="65"/>
    </location>
</feature>
<dbReference type="PANTHER" id="PTHR30055">
    <property type="entry name" value="HTH-TYPE TRANSCRIPTIONAL REGULATOR RUTR"/>
    <property type="match status" value="1"/>
</dbReference>
<feature type="domain" description="HTH tetR-type" evidence="6">
    <location>
        <begin position="23"/>
        <end position="83"/>
    </location>
</feature>
<evidence type="ECO:0000313" key="8">
    <source>
        <dbReference type="Proteomes" id="UP001551658"/>
    </source>
</evidence>
<evidence type="ECO:0000313" key="7">
    <source>
        <dbReference type="EMBL" id="MEV0366754.1"/>
    </source>
</evidence>
<keyword evidence="3" id="KW-0804">Transcription</keyword>
<evidence type="ECO:0000256" key="2">
    <source>
        <dbReference type="ARBA" id="ARBA00023125"/>
    </source>
</evidence>
<dbReference type="RefSeq" id="WP_357985263.1">
    <property type="nucleotide sequence ID" value="NZ_JBFAIH010000022.1"/>
</dbReference>
<dbReference type="InterPro" id="IPR009057">
    <property type="entry name" value="Homeodomain-like_sf"/>
</dbReference>